<dbReference type="CDD" id="cd19365">
    <property type="entry name" value="TenA_C-like"/>
    <property type="match status" value="1"/>
</dbReference>
<evidence type="ECO:0000259" key="7">
    <source>
        <dbReference type="Pfam" id="PF08543"/>
    </source>
</evidence>
<dbReference type="CDD" id="cd01169">
    <property type="entry name" value="HMPP_kinase"/>
    <property type="match status" value="1"/>
</dbReference>
<dbReference type="Gene3D" id="3.40.1190.20">
    <property type="match status" value="1"/>
</dbReference>
<organism evidence="8 9">
    <name type="scientific">Tersicoccus solisilvae</name>
    <dbReference type="NCBI Taxonomy" id="1882339"/>
    <lineage>
        <taxon>Bacteria</taxon>
        <taxon>Bacillati</taxon>
        <taxon>Actinomycetota</taxon>
        <taxon>Actinomycetes</taxon>
        <taxon>Micrococcales</taxon>
        <taxon>Micrococcaceae</taxon>
        <taxon>Tersicoccus</taxon>
    </lineage>
</organism>
<evidence type="ECO:0000256" key="2">
    <source>
        <dbReference type="ARBA" id="ARBA00000565"/>
    </source>
</evidence>
<name>A0ABQ1NTU1_9MICC</name>
<evidence type="ECO:0000256" key="4">
    <source>
        <dbReference type="ARBA" id="ARBA00004769"/>
    </source>
</evidence>
<evidence type="ECO:0000256" key="5">
    <source>
        <dbReference type="ARBA" id="ARBA00022977"/>
    </source>
</evidence>
<dbReference type="RefSeq" id="WP_188666992.1">
    <property type="nucleotide sequence ID" value="NZ_BMJI01000003.1"/>
</dbReference>
<dbReference type="Proteomes" id="UP000597761">
    <property type="component" value="Unassembled WGS sequence"/>
</dbReference>
<comment type="function">
    <text evidence="3">Catalyzes the phosphorylation of hydroxymethylpyrimidine phosphate (HMP-P) to HMP-PP, and of HMP to HMP-P.</text>
</comment>
<evidence type="ECO:0000313" key="9">
    <source>
        <dbReference type="Proteomes" id="UP000597761"/>
    </source>
</evidence>
<feature type="domain" description="Pyridoxamine kinase/Phosphomethylpyrimidine kinase" evidence="7">
    <location>
        <begin position="12"/>
        <end position="275"/>
    </location>
</feature>
<dbReference type="NCBIfam" id="NF011301">
    <property type="entry name" value="PRK14713.1"/>
    <property type="match status" value="1"/>
</dbReference>
<gene>
    <name evidence="8" type="ORF">GCM10011512_09910</name>
</gene>
<accession>A0ABQ1NTU1</accession>
<dbReference type="PANTHER" id="PTHR20858:SF17">
    <property type="entry name" value="HYDROXYMETHYLPYRIMIDINE_PHOSPHOMETHYLPYRIMIDINE KINASE THI20-RELATED"/>
    <property type="match status" value="1"/>
</dbReference>
<proteinExistence type="predicted"/>
<dbReference type="InterPro" id="IPR013749">
    <property type="entry name" value="PM/HMP-P_kinase-1"/>
</dbReference>
<reference evidence="9" key="1">
    <citation type="journal article" date="2019" name="Int. J. Syst. Evol. Microbiol.">
        <title>The Global Catalogue of Microorganisms (GCM) 10K type strain sequencing project: providing services to taxonomists for standard genome sequencing and annotation.</title>
        <authorList>
            <consortium name="The Broad Institute Genomics Platform"/>
            <consortium name="The Broad Institute Genome Sequencing Center for Infectious Disease"/>
            <person name="Wu L."/>
            <person name="Ma J."/>
        </authorList>
    </citation>
    <scope>NUCLEOTIDE SEQUENCE [LARGE SCALE GENOMIC DNA]</scope>
    <source>
        <strain evidence="9">CGMCC 1.15480</strain>
    </source>
</reference>
<comment type="caution">
    <text evidence="8">The sequence shown here is derived from an EMBL/GenBank/DDBJ whole genome shotgun (WGS) entry which is preliminary data.</text>
</comment>
<dbReference type="SUPFAM" id="SSF48613">
    <property type="entry name" value="Heme oxygenase-like"/>
    <property type="match status" value="1"/>
</dbReference>
<dbReference type="InterPro" id="IPR004305">
    <property type="entry name" value="Thiaminase-2/PQQC"/>
</dbReference>
<keyword evidence="5" id="KW-0784">Thiamine biosynthesis</keyword>
<comment type="pathway">
    <text evidence="4">Cofactor biosynthesis; thiamine diphosphate biosynthesis; 4-amino-2-methyl-5-diphosphomethylpyrimidine from 5-amino-1-(5-phospho-D-ribosyl)imidazole: step 3/3.</text>
</comment>
<evidence type="ECO:0000313" key="8">
    <source>
        <dbReference type="EMBL" id="GGC85059.1"/>
    </source>
</evidence>
<dbReference type="Pfam" id="PF08543">
    <property type="entry name" value="Phos_pyr_kin"/>
    <property type="match status" value="1"/>
</dbReference>
<keyword evidence="9" id="KW-1185">Reference proteome</keyword>
<dbReference type="Pfam" id="PF03070">
    <property type="entry name" value="TENA_THI-4"/>
    <property type="match status" value="1"/>
</dbReference>
<dbReference type="EMBL" id="BMJI01000003">
    <property type="protein sequence ID" value="GGC85059.1"/>
    <property type="molecule type" value="Genomic_DNA"/>
</dbReference>
<evidence type="ECO:0000256" key="1">
    <source>
        <dbReference type="ARBA" id="ARBA00000151"/>
    </source>
</evidence>
<evidence type="ECO:0000259" key="6">
    <source>
        <dbReference type="Pfam" id="PF03070"/>
    </source>
</evidence>
<dbReference type="InterPro" id="IPR016084">
    <property type="entry name" value="Haem_Oase-like_multi-hlx"/>
</dbReference>
<evidence type="ECO:0008006" key="10">
    <source>
        <dbReference type="Google" id="ProtNLM"/>
    </source>
</evidence>
<dbReference type="InterPro" id="IPR004399">
    <property type="entry name" value="HMP/HMP-P_kinase_dom"/>
</dbReference>
<feature type="domain" description="Thiaminase-2/PQQC" evidence="6">
    <location>
        <begin position="322"/>
        <end position="519"/>
    </location>
</feature>
<protein>
    <recommendedName>
        <fullName evidence="10">Hydroxymethylpyrimidine kinase</fullName>
    </recommendedName>
</protein>
<dbReference type="PANTHER" id="PTHR20858">
    <property type="entry name" value="PHOSPHOMETHYLPYRIMIDINE KINASE"/>
    <property type="match status" value="1"/>
</dbReference>
<sequence>MTVRVLSIAGTDPTGGAGVPADLKSIAAFGGYGMAVVTCLVAQNTRGVRSVHTPPASFLREQLDAVSDDVTIDAVKIGMLGTAEVAATVRAWLDDQRNAGRVFPVILDPVMVASSGDRLLDASAEDAVRALAAAHADLLTPNLAELAVLDGGGAPGEAHRPGEALDDWDAALAAGRRVAAATGSIVLVKGGHLPGERTPDALVAPDGSLLAEVAEPRVSTRNTHGTGCSLSSAMATLYARTGAWPYSLRAAKRWLTGALAAADGLRVGSGSGPVHHGHHLDAAVDAYVAAATAPDSPGTRGRFTDDLWERSAVVRQEIDELEFIVRLTDGTLPQDRFRAYLAQDAQYLQAYSRALSSLAASAAPAPVRAFFARGAVTAATEETILHRQWLRTDDDADGGDPGIGPVTARYTDFLLAATGREPWQVGAAAVLPCYWLYAEIAATLSRALEAHRTERRGRDDAAHPYGTWLAAYDDPGFQEAAAACRAIVDDAAADADEPTRQAMAAAFLRACALERDFFAAEVVDAG</sequence>
<dbReference type="SUPFAM" id="SSF53613">
    <property type="entry name" value="Ribokinase-like"/>
    <property type="match status" value="1"/>
</dbReference>
<comment type="catalytic activity">
    <reaction evidence="1">
        <text>4-amino-5-hydroxymethyl-2-methylpyrimidine + ATP = 4-amino-2-methyl-5-(phosphooxymethyl)pyrimidine + ADP + H(+)</text>
        <dbReference type="Rhea" id="RHEA:23096"/>
        <dbReference type="ChEBI" id="CHEBI:15378"/>
        <dbReference type="ChEBI" id="CHEBI:16892"/>
        <dbReference type="ChEBI" id="CHEBI:30616"/>
        <dbReference type="ChEBI" id="CHEBI:58354"/>
        <dbReference type="ChEBI" id="CHEBI:456216"/>
        <dbReference type="EC" id="2.7.1.49"/>
    </reaction>
</comment>
<comment type="catalytic activity">
    <reaction evidence="2">
        <text>4-amino-2-methyl-5-(phosphooxymethyl)pyrimidine + ATP = 4-amino-2-methyl-5-(diphosphooxymethyl)pyrimidine + ADP</text>
        <dbReference type="Rhea" id="RHEA:19893"/>
        <dbReference type="ChEBI" id="CHEBI:30616"/>
        <dbReference type="ChEBI" id="CHEBI:57841"/>
        <dbReference type="ChEBI" id="CHEBI:58354"/>
        <dbReference type="ChEBI" id="CHEBI:456216"/>
        <dbReference type="EC" id="2.7.4.7"/>
    </reaction>
</comment>
<dbReference type="Gene3D" id="1.20.910.10">
    <property type="entry name" value="Heme oxygenase-like"/>
    <property type="match status" value="1"/>
</dbReference>
<dbReference type="NCBIfam" id="TIGR00097">
    <property type="entry name" value="HMP-P_kinase"/>
    <property type="match status" value="1"/>
</dbReference>
<evidence type="ECO:0000256" key="3">
    <source>
        <dbReference type="ARBA" id="ARBA00003848"/>
    </source>
</evidence>
<dbReference type="InterPro" id="IPR029056">
    <property type="entry name" value="Ribokinase-like"/>
</dbReference>